<evidence type="ECO:0000256" key="8">
    <source>
        <dbReference type="ARBA" id="ARBA00022989"/>
    </source>
</evidence>
<dbReference type="AlphaFoldDB" id="A0A1L8CUS7"/>
<evidence type="ECO:0000313" key="14">
    <source>
        <dbReference type="Proteomes" id="UP000187485"/>
    </source>
</evidence>
<dbReference type="GO" id="GO:0015297">
    <property type="term" value="F:antiporter activity"/>
    <property type="evidence" value="ECO:0007669"/>
    <property type="project" value="UniProtKB-KW"/>
</dbReference>
<comment type="subcellular location">
    <subcellularLocation>
        <location evidence="2">Cell membrane</location>
        <topology evidence="2">Multi-pass membrane protein</topology>
    </subcellularLocation>
</comment>
<keyword evidence="8 12" id="KW-1133">Transmembrane helix</keyword>
<accession>A0A1L8CUS7</accession>
<feature type="transmembrane region" description="Helical" evidence="12">
    <location>
        <begin position="90"/>
        <end position="115"/>
    </location>
</feature>
<evidence type="ECO:0000256" key="10">
    <source>
        <dbReference type="ARBA" id="ARBA00023136"/>
    </source>
</evidence>
<evidence type="ECO:0000313" key="13">
    <source>
        <dbReference type="EMBL" id="GAV22670.1"/>
    </source>
</evidence>
<feature type="transmembrane region" description="Helical" evidence="12">
    <location>
        <begin position="192"/>
        <end position="215"/>
    </location>
</feature>
<comment type="function">
    <text evidence="1">Multidrug efflux pump.</text>
</comment>
<dbReference type="GO" id="GO:0005886">
    <property type="term" value="C:plasma membrane"/>
    <property type="evidence" value="ECO:0007669"/>
    <property type="project" value="UniProtKB-SubCell"/>
</dbReference>
<feature type="transmembrane region" description="Helical" evidence="12">
    <location>
        <begin position="162"/>
        <end position="180"/>
    </location>
</feature>
<name>A0A1L8CUS7_9THEO</name>
<dbReference type="Pfam" id="PF01554">
    <property type="entry name" value="MatE"/>
    <property type="match status" value="2"/>
</dbReference>
<keyword evidence="7 12" id="KW-0812">Transmembrane</keyword>
<protein>
    <recommendedName>
        <fullName evidence="3">Probable multidrug resistance protein NorM</fullName>
    </recommendedName>
    <alternativeName>
        <fullName evidence="11">Multidrug-efflux transporter</fullName>
    </alternativeName>
</protein>
<dbReference type="RefSeq" id="WP_075859146.1">
    <property type="nucleotide sequence ID" value="NZ_BDJK01000017.1"/>
</dbReference>
<dbReference type="GO" id="GO:0042910">
    <property type="term" value="F:xenobiotic transmembrane transporter activity"/>
    <property type="evidence" value="ECO:0007669"/>
    <property type="project" value="InterPro"/>
</dbReference>
<evidence type="ECO:0000256" key="5">
    <source>
        <dbReference type="ARBA" id="ARBA00022449"/>
    </source>
</evidence>
<evidence type="ECO:0000256" key="9">
    <source>
        <dbReference type="ARBA" id="ARBA00023065"/>
    </source>
</evidence>
<feature type="transmembrane region" description="Helical" evidence="12">
    <location>
        <begin position="281"/>
        <end position="300"/>
    </location>
</feature>
<evidence type="ECO:0000256" key="3">
    <source>
        <dbReference type="ARBA" id="ARBA00020268"/>
    </source>
</evidence>
<feature type="transmembrane region" description="Helical" evidence="12">
    <location>
        <begin position="55"/>
        <end position="78"/>
    </location>
</feature>
<dbReference type="Proteomes" id="UP000187485">
    <property type="component" value="Unassembled WGS sequence"/>
</dbReference>
<dbReference type="InterPro" id="IPR048279">
    <property type="entry name" value="MdtK-like"/>
</dbReference>
<feature type="transmembrane region" description="Helical" evidence="12">
    <location>
        <begin position="312"/>
        <end position="333"/>
    </location>
</feature>
<keyword evidence="9" id="KW-0406">Ion transport</keyword>
<dbReference type="InterPro" id="IPR050222">
    <property type="entry name" value="MATE_MdtK"/>
</dbReference>
<proteinExistence type="predicted"/>
<gene>
    <name evidence="13" type="ORF">cpu_11800</name>
</gene>
<evidence type="ECO:0000256" key="12">
    <source>
        <dbReference type="SAM" id="Phobius"/>
    </source>
</evidence>
<evidence type="ECO:0000256" key="2">
    <source>
        <dbReference type="ARBA" id="ARBA00004651"/>
    </source>
</evidence>
<evidence type="ECO:0000256" key="1">
    <source>
        <dbReference type="ARBA" id="ARBA00003408"/>
    </source>
</evidence>
<comment type="caution">
    <text evidence="13">The sequence shown here is derived from an EMBL/GenBank/DDBJ whole genome shotgun (WGS) entry which is preliminary data.</text>
</comment>
<feature type="transmembrane region" description="Helical" evidence="12">
    <location>
        <begin position="383"/>
        <end position="404"/>
    </location>
</feature>
<dbReference type="NCBIfam" id="TIGR00797">
    <property type="entry name" value="matE"/>
    <property type="match status" value="1"/>
</dbReference>
<feature type="transmembrane region" description="Helical" evidence="12">
    <location>
        <begin position="21"/>
        <end position="43"/>
    </location>
</feature>
<evidence type="ECO:0000256" key="6">
    <source>
        <dbReference type="ARBA" id="ARBA00022475"/>
    </source>
</evidence>
<evidence type="ECO:0000256" key="4">
    <source>
        <dbReference type="ARBA" id="ARBA00022448"/>
    </source>
</evidence>
<keyword evidence="6" id="KW-1003">Cell membrane</keyword>
<keyword evidence="5" id="KW-0050">Antiport</keyword>
<dbReference type="PANTHER" id="PTHR43298">
    <property type="entry name" value="MULTIDRUG RESISTANCE PROTEIN NORM-RELATED"/>
    <property type="match status" value="1"/>
</dbReference>
<reference evidence="14" key="1">
    <citation type="submission" date="2016-12" db="EMBL/GenBank/DDBJ databases">
        <title>Draft Genome Sequences od Carboxydothermus pertinax and islandicus, Hydrogenogenic Carboxydotrophic Bacteria.</title>
        <authorList>
            <person name="Fukuyama Y."/>
            <person name="Ohmae K."/>
            <person name="Yoneda Y."/>
            <person name="Yoshida T."/>
            <person name="Sako Y."/>
        </authorList>
    </citation>
    <scope>NUCLEOTIDE SEQUENCE [LARGE SCALE GENOMIC DNA]</scope>
    <source>
        <strain evidence="14">Ug1</strain>
    </source>
</reference>
<dbReference type="GO" id="GO:0006811">
    <property type="term" value="P:monoatomic ion transport"/>
    <property type="evidence" value="ECO:0007669"/>
    <property type="project" value="UniProtKB-KW"/>
</dbReference>
<keyword evidence="10 12" id="KW-0472">Membrane</keyword>
<sequence length="449" mass="49536">MKGGKERYMYLEIIKVALPAVLEMVLHMAVGIVDTAMVGRLGAVAVSGVGLGSQIIFSIYFIFAAIGTGGGALAAQALGAKKEEEVKRYFTYSLLLAFLAGLLLIFLPLMVQLFLPLLKIEPEVSELMVSYLNTIGKFAVLSLLLFVGNGLLRALGQTNIPLLTAVVINSLNIFLDYVLIFGKLGFPRLGVVGAALASGISISLGSIVTLFYIAFFEKKISFRKLGMGSLYIKKIIKISLPAALEEGSFSLGRVMISFILVKLGAISFAANEIAINIESLAFMPGYGLAIAAYSFAGRFYGEGDYKKAKNYIGKTLNLTVFGMGIMGIIFFLIPTKLGLIFTKDLQVLEKINGCLKIGALEQIPTGVEMVLGSVYRGVGNTKIPFYLTTAGMWLFRLPLYWYLFILNKYDVYYAWIVSTMQWSFLMMIYLYLYKMGHWWPATEWQRDPE</sequence>
<dbReference type="CDD" id="cd13137">
    <property type="entry name" value="MATE_NorM_like"/>
    <property type="match status" value="1"/>
</dbReference>
<feature type="transmembrane region" description="Helical" evidence="12">
    <location>
        <begin position="135"/>
        <end position="155"/>
    </location>
</feature>
<dbReference type="InterPro" id="IPR002528">
    <property type="entry name" value="MATE_fam"/>
</dbReference>
<organism evidence="13 14">
    <name type="scientific">Carboxydothermus pertinax</name>
    <dbReference type="NCBI Taxonomy" id="870242"/>
    <lineage>
        <taxon>Bacteria</taxon>
        <taxon>Bacillati</taxon>
        <taxon>Bacillota</taxon>
        <taxon>Clostridia</taxon>
        <taxon>Thermoanaerobacterales</taxon>
        <taxon>Thermoanaerobacteraceae</taxon>
        <taxon>Carboxydothermus</taxon>
    </lineage>
</organism>
<evidence type="ECO:0000256" key="7">
    <source>
        <dbReference type="ARBA" id="ARBA00022692"/>
    </source>
</evidence>
<feature type="transmembrane region" description="Helical" evidence="12">
    <location>
        <begin position="411"/>
        <end position="432"/>
    </location>
</feature>
<dbReference type="STRING" id="870242.cpu_11800"/>
<dbReference type="PIRSF" id="PIRSF006603">
    <property type="entry name" value="DinF"/>
    <property type="match status" value="1"/>
</dbReference>
<keyword evidence="14" id="KW-1185">Reference proteome</keyword>
<keyword evidence="4" id="KW-0813">Transport</keyword>
<dbReference type="EMBL" id="BDJK01000017">
    <property type="protein sequence ID" value="GAV22670.1"/>
    <property type="molecule type" value="Genomic_DNA"/>
</dbReference>
<dbReference type="PANTHER" id="PTHR43298:SF4">
    <property type="entry name" value="DRUG_SODIUM ANTIPORTER"/>
    <property type="match status" value="1"/>
</dbReference>
<dbReference type="OrthoDB" id="62420at2"/>
<evidence type="ECO:0000256" key="11">
    <source>
        <dbReference type="ARBA" id="ARBA00031636"/>
    </source>
</evidence>